<dbReference type="GO" id="GO:0016874">
    <property type="term" value="F:ligase activity"/>
    <property type="evidence" value="ECO:0007669"/>
    <property type="project" value="UniProtKB-KW"/>
</dbReference>
<dbReference type="AlphaFoldDB" id="A0A9W8AHE1"/>
<dbReference type="InterPro" id="IPR004344">
    <property type="entry name" value="TTL/TTLL_fam"/>
</dbReference>
<protein>
    <submittedName>
        <fullName evidence="1">Tubulin--tyrosine ligase</fullName>
    </submittedName>
</protein>
<organism evidence="1 2">
    <name type="scientific">Tieghemiomyces parasiticus</name>
    <dbReference type="NCBI Taxonomy" id="78921"/>
    <lineage>
        <taxon>Eukaryota</taxon>
        <taxon>Fungi</taxon>
        <taxon>Fungi incertae sedis</taxon>
        <taxon>Zoopagomycota</taxon>
        <taxon>Kickxellomycotina</taxon>
        <taxon>Dimargaritomycetes</taxon>
        <taxon>Dimargaritales</taxon>
        <taxon>Dimargaritaceae</taxon>
        <taxon>Tieghemiomyces</taxon>
    </lineage>
</organism>
<dbReference type="PROSITE" id="PS51221">
    <property type="entry name" value="TTL"/>
    <property type="match status" value="1"/>
</dbReference>
<proteinExistence type="predicted"/>
<dbReference type="Pfam" id="PF03133">
    <property type="entry name" value="TTL"/>
    <property type="match status" value="1"/>
</dbReference>
<gene>
    <name evidence="1" type="primary">PBY1_1</name>
    <name evidence="1" type="ORF">IWQ60_003492</name>
</gene>
<keyword evidence="1" id="KW-0436">Ligase</keyword>
<dbReference type="SUPFAM" id="SSF56059">
    <property type="entry name" value="Glutathione synthetase ATP-binding domain-like"/>
    <property type="match status" value="1"/>
</dbReference>
<comment type="caution">
    <text evidence="1">The sequence shown here is derived from an EMBL/GenBank/DDBJ whole genome shotgun (WGS) entry which is preliminary data.</text>
</comment>
<dbReference type="PANTHER" id="PTHR47551:SF1">
    <property type="entry name" value="TUBULIN--TYROSINE LIGASE PBY1-RELATED"/>
    <property type="match status" value="1"/>
</dbReference>
<sequence length="456" mass="51465">MVDSPSPTVVIGLDEPYVRAILDHLFKGQLEGWTVKSLAPTHERDPDTLVSVTPTAGPLLLWLEYEDLDWDLIFNSTPSRPVLANAYCIRKGLIRKAQMAFNIHKYVAKNPDSILTRAVPATFIFELDHPDYLDEALNENFEIDQALTQNAQLREAQGTGVETENTGKAGSEIQRFILKPSLTGRGAGIHLFDTREDLEEILESYFEDDSDDEEVEDEDTRSVDQGTQIREWVVQAYVDRPLLLAGGRKFHIRAYVLALGAVEVFLWRDMLCLFAPHRYTLDDLTDHGVHLTNTCLQTNRPGFDESRAVYSFWDDLPTLTNAQGEQAPTPEALEAAFDQMKTVLHDLFDAVTSETTTFQARQNCFELFGFDFLLDERYGVYLLEANAFPDFKQTGTRLQPVVEGLFEASAQLVTRQLERYQSEGTEPLPEEAIPPKLHRVFSKALLGRSAGMPSFP</sequence>
<dbReference type="Gene3D" id="3.30.470.20">
    <property type="entry name" value="ATP-grasp fold, B domain"/>
    <property type="match status" value="1"/>
</dbReference>
<dbReference type="EMBL" id="JANBPT010000150">
    <property type="protein sequence ID" value="KAJ1926790.1"/>
    <property type="molecule type" value="Genomic_DNA"/>
</dbReference>
<dbReference type="GO" id="GO:0000932">
    <property type="term" value="C:P-body"/>
    <property type="evidence" value="ECO:0007669"/>
    <property type="project" value="TreeGrafter"/>
</dbReference>
<evidence type="ECO:0000313" key="2">
    <source>
        <dbReference type="Proteomes" id="UP001150569"/>
    </source>
</evidence>
<dbReference type="InterPro" id="IPR027746">
    <property type="entry name" value="TTL"/>
</dbReference>
<dbReference type="Proteomes" id="UP001150569">
    <property type="component" value="Unassembled WGS sequence"/>
</dbReference>
<accession>A0A9W8AHE1</accession>
<dbReference type="PANTHER" id="PTHR47551">
    <property type="entry name" value="TUBULIN--TYROSINE LIGASE PBY1-RELATED"/>
    <property type="match status" value="1"/>
</dbReference>
<name>A0A9W8AHE1_9FUNG</name>
<dbReference type="OrthoDB" id="202825at2759"/>
<reference evidence="1" key="1">
    <citation type="submission" date="2022-07" db="EMBL/GenBank/DDBJ databases">
        <title>Phylogenomic reconstructions and comparative analyses of Kickxellomycotina fungi.</title>
        <authorList>
            <person name="Reynolds N.K."/>
            <person name="Stajich J.E."/>
            <person name="Barry K."/>
            <person name="Grigoriev I.V."/>
            <person name="Crous P."/>
            <person name="Smith M.E."/>
        </authorList>
    </citation>
    <scope>NUCLEOTIDE SEQUENCE</scope>
    <source>
        <strain evidence="1">RSA 861</strain>
    </source>
</reference>
<keyword evidence="2" id="KW-1185">Reference proteome</keyword>
<evidence type="ECO:0000313" key="1">
    <source>
        <dbReference type="EMBL" id="KAJ1926790.1"/>
    </source>
</evidence>